<reference evidence="3" key="2">
    <citation type="submission" date="2024-04" db="EMBL/GenBank/DDBJ databases">
        <authorList>
            <person name="Chen Y."/>
            <person name="Shah S."/>
            <person name="Dougan E. K."/>
            <person name="Thang M."/>
            <person name="Chan C."/>
        </authorList>
    </citation>
    <scope>NUCLEOTIDE SEQUENCE [LARGE SCALE GENOMIC DNA]</scope>
</reference>
<protein>
    <recommendedName>
        <fullName evidence="1">Ubiquitin-like domain-containing protein</fullName>
    </recommendedName>
</protein>
<accession>A0A9P1DKR4</accession>
<dbReference type="EMBL" id="CAMXCT020005112">
    <property type="protein sequence ID" value="CAL1164820.1"/>
    <property type="molecule type" value="Genomic_DNA"/>
</dbReference>
<evidence type="ECO:0000259" key="1">
    <source>
        <dbReference type="PROSITE" id="PS50053"/>
    </source>
</evidence>
<dbReference type="Proteomes" id="UP001152797">
    <property type="component" value="Unassembled WGS sequence"/>
</dbReference>
<dbReference type="InterPro" id="IPR000626">
    <property type="entry name" value="Ubiquitin-like_dom"/>
</dbReference>
<dbReference type="EMBL" id="CAMXCT030005112">
    <property type="protein sequence ID" value="CAL4798757.1"/>
    <property type="molecule type" value="Genomic_DNA"/>
</dbReference>
<organism evidence="2">
    <name type="scientific">Cladocopium goreaui</name>
    <dbReference type="NCBI Taxonomy" id="2562237"/>
    <lineage>
        <taxon>Eukaryota</taxon>
        <taxon>Sar</taxon>
        <taxon>Alveolata</taxon>
        <taxon>Dinophyceae</taxon>
        <taxon>Suessiales</taxon>
        <taxon>Symbiodiniaceae</taxon>
        <taxon>Cladocopium</taxon>
    </lineage>
</organism>
<evidence type="ECO:0000313" key="3">
    <source>
        <dbReference type="EMBL" id="CAL1164820.1"/>
    </source>
</evidence>
<dbReference type="SUPFAM" id="SSF54236">
    <property type="entry name" value="Ubiquitin-like"/>
    <property type="match status" value="1"/>
</dbReference>
<evidence type="ECO:0000313" key="4">
    <source>
        <dbReference type="Proteomes" id="UP001152797"/>
    </source>
</evidence>
<dbReference type="AlphaFoldDB" id="A0A9P1DKR4"/>
<dbReference type="EMBL" id="CAMXCT010005112">
    <property type="protein sequence ID" value="CAI4011445.1"/>
    <property type="molecule type" value="Genomic_DNA"/>
</dbReference>
<gene>
    <name evidence="2" type="ORF">C1SCF055_LOCUS36606</name>
</gene>
<sequence>MAAMVRIQVELLSGEGASLEVTPDMTIGQLKEEVKAFHPSSDEIIRRLSSVEIVLDGAKLNDESMSVAESLPDHAKVQALSR</sequence>
<keyword evidence="4" id="KW-1185">Reference proteome</keyword>
<reference evidence="2" key="1">
    <citation type="submission" date="2022-10" db="EMBL/GenBank/DDBJ databases">
        <authorList>
            <person name="Chen Y."/>
            <person name="Dougan E. K."/>
            <person name="Chan C."/>
            <person name="Rhodes N."/>
            <person name="Thang M."/>
        </authorList>
    </citation>
    <scope>NUCLEOTIDE SEQUENCE</scope>
</reference>
<evidence type="ECO:0000313" key="2">
    <source>
        <dbReference type="EMBL" id="CAI4011445.1"/>
    </source>
</evidence>
<name>A0A9P1DKR4_9DINO</name>
<comment type="caution">
    <text evidence="2">The sequence shown here is derived from an EMBL/GenBank/DDBJ whole genome shotgun (WGS) entry which is preliminary data.</text>
</comment>
<dbReference type="Gene3D" id="3.10.20.90">
    <property type="entry name" value="Phosphatidylinositol 3-kinase Catalytic Subunit, Chain A, domain 1"/>
    <property type="match status" value="1"/>
</dbReference>
<dbReference type="InterPro" id="IPR029071">
    <property type="entry name" value="Ubiquitin-like_domsf"/>
</dbReference>
<dbReference type="PROSITE" id="PS50053">
    <property type="entry name" value="UBIQUITIN_2"/>
    <property type="match status" value="1"/>
</dbReference>
<feature type="domain" description="Ubiquitin-like" evidence="1">
    <location>
        <begin position="5"/>
        <end position="82"/>
    </location>
</feature>
<proteinExistence type="predicted"/>